<proteinExistence type="predicted"/>
<keyword evidence="3" id="KW-1185">Reference proteome</keyword>
<dbReference type="OrthoDB" id="5545891at2759"/>
<evidence type="ECO:0000313" key="3">
    <source>
        <dbReference type="Proteomes" id="UP000245383"/>
    </source>
</evidence>
<protein>
    <submittedName>
        <fullName evidence="2">Uncharacterized protein</fullName>
    </submittedName>
</protein>
<dbReference type="AlphaFoldDB" id="A0A2T9YJ49"/>
<accession>A0A2T9YJ49</accession>
<dbReference type="Proteomes" id="UP000245383">
    <property type="component" value="Unassembled WGS sequence"/>
</dbReference>
<sequence length="98" mass="11104">MNEATLQRIEELTEKVNQLLLARETVPAPITGAQHAQDMKAQNTECKDTHEKARAPMVEEKKKEIIYECSKFLGMKYTPPQLNEAATSAVQKNNVNLY</sequence>
<evidence type="ECO:0000256" key="1">
    <source>
        <dbReference type="SAM" id="MobiDB-lite"/>
    </source>
</evidence>
<dbReference type="EMBL" id="MBFR01000165">
    <property type="protein sequence ID" value="PVU92345.1"/>
    <property type="molecule type" value="Genomic_DNA"/>
</dbReference>
<reference evidence="2 3" key="1">
    <citation type="journal article" date="2018" name="MBio">
        <title>Comparative Genomics Reveals the Core Gene Toolbox for the Fungus-Insect Symbiosis.</title>
        <authorList>
            <person name="Wang Y."/>
            <person name="Stata M."/>
            <person name="Wang W."/>
            <person name="Stajich J.E."/>
            <person name="White M.M."/>
            <person name="Moncalvo J.M."/>
        </authorList>
    </citation>
    <scope>NUCLEOTIDE SEQUENCE [LARGE SCALE GENOMIC DNA]</scope>
    <source>
        <strain evidence="2 3">SWE-8-4</strain>
    </source>
</reference>
<comment type="caution">
    <text evidence="2">The sequence shown here is derived from an EMBL/GenBank/DDBJ whole genome shotgun (WGS) entry which is preliminary data.</text>
</comment>
<gene>
    <name evidence="2" type="ORF">BB561_003886</name>
</gene>
<name>A0A2T9YJ49_9FUNG</name>
<organism evidence="2 3">
    <name type="scientific">Smittium simulii</name>
    <dbReference type="NCBI Taxonomy" id="133385"/>
    <lineage>
        <taxon>Eukaryota</taxon>
        <taxon>Fungi</taxon>
        <taxon>Fungi incertae sedis</taxon>
        <taxon>Zoopagomycota</taxon>
        <taxon>Kickxellomycotina</taxon>
        <taxon>Harpellomycetes</taxon>
        <taxon>Harpellales</taxon>
        <taxon>Legeriomycetaceae</taxon>
        <taxon>Smittium</taxon>
    </lineage>
</organism>
<evidence type="ECO:0000313" key="2">
    <source>
        <dbReference type="EMBL" id="PVU92345.1"/>
    </source>
</evidence>
<feature type="region of interest" description="Disordered" evidence="1">
    <location>
        <begin position="33"/>
        <end position="52"/>
    </location>
</feature>